<feature type="transmembrane region" description="Helical" evidence="1">
    <location>
        <begin position="286"/>
        <end position="304"/>
    </location>
</feature>
<dbReference type="AlphaFoldDB" id="A0A6P6YM53"/>
<keyword evidence="1" id="KW-0472">Membrane</keyword>
<accession>A0A6P6YM53</accession>
<sequence>MYESEWKRFLVVVFGLLEILIFSGTILGWTSLKLMLKNEGIYDYLCNDINNNSSATKTIPSSSSVIIDKDNDDNDEMLMTSESNKQNILPFTNSAIPINPKSFSSTSSTIRRLPKNFTLKVNFTLINNDSYNNNVNNTDNGNDDQTVIVIPFETQGTYNHSFIYQLLNDSSLILKSNGNDNFGDIKLVTDPSKTKSTFENYLDLYLRENFQPSLSSTIMNQGCKQQEVTLNLAFSIGSFCMGAAAFIWGFLLEKLGLRTVRLIINAMFALGAFILCFIARGRDWLLFPALLIMSLSGVPIRIANMQISNLYPSKRSTIISIYSGAFSASSIIYVILQYIYDNSGRNFFWIQLILVILSLFTIPFTLFVLPSDKVREPDNNNNNKKNNNPILNDDFTKSHQQNKAAYYPANIDGLLFSNKKSSSSEEIKPSIQLQNFKTIGSPTLMRKKVNNGFVNDAFEPDNQSIENVNPSSHSLSPVLKKSPPLRISLRTIPYNLHQLWFSWMITYMVMYVGSLDLWTKRVTEDRSSQTLFLNLYGVVQVLALVVSPIAGLLMDWQLSKTINEKDELEKRVQQAQSGFWPLFITSFTLLICVLCHYFDREEFIYASIVFVTIYRSFLLAVGSAFLRIRFHADHFNQLLGIMSSISAVISLLQIPLYSWEKNSESNVIYVNIVNTAIAFVIMSNPIYLLITPLQRYFIRKENDQLTKFLNY</sequence>
<feature type="transmembrane region" description="Helical" evidence="1">
    <location>
        <begin position="316"/>
        <end position="336"/>
    </location>
</feature>
<feature type="transmembrane region" description="Helical" evidence="1">
    <location>
        <begin position="262"/>
        <end position="280"/>
    </location>
</feature>
<feature type="transmembrane region" description="Helical" evidence="1">
    <location>
        <begin position="668"/>
        <end position="690"/>
    </location>
</feature>
<protein>
    <submittedName>
        <fullName evidence="3 4">Solute carrier family 43 member 3-like</fullName>
    </submittedName>
</protein>
<dbReference type="PANTHER" id="PTHR20765:SF1">
    <property type="entry name" value="EQUILIBRATIVE NUCLEOBASE TRANSPORTER 1"/>
    <property type="match status" value="1"/>
</dbReference>
<feature type="transmembrane region" description="Helical" evidence="1">
    <location>
        <begin position="604"/>
        <end position="626"/>
    </location>
</feature>
<dbReference type="GO" id="GO:0022857">
    <property type="term" value="F:transmembrane transporter activity"/>
    <property type="evidence" value="ECO:0007669"/>
    <property type="project" value="InterPro"/>
</dbReference>
<keyword evidence="2" id="KW-1185">Reference proteome</keyword>
<evidence type="ECO:0000313" key="4">
    <source>
        <dbReference type="RefSeq" id="XP_027206283.1"/>
    </source>
</evidence>
<feature type="transmembrane region" description="Helical" evidence="1">
    <location>
        <begin position="348"/>
        <end position="369"/>
    </location>
</feature>
<name>A0A6P6YM53_DERPT</name>
<dbReference type="RefSeq" id="XP_027206283.1">
    <property type="nucleotide sequence ID" value="XM_027350482.1"/>
</dbReference>
<keyword evidence="1" id="KW-1133">Transmembrane helix</keyword>
<organism evidence="2 3">
    <name type="scientific">Dermatophagoides pteronyssinus</name>
    <name type="common">European house dust mite</name>
    <dbReference type="NCBI Taxonomy" id="6956"/>
    <lineage>
        <taxon>Eukaryota</taxon>
        <taxon>Metazoa</taxon>
        <taxon>Ecdysozoa</taxon>
        <taxon>Arthropoda</taxon>
        <taxon>Chelicerata</taxon>
        <taxon>Arachnida</taxon>
        <taxon>Acari</taxon>
        <taxon>Acariformes</taxon>
        <taxon>Sarcoptiformes</taxon>
        <taxon>Astigmata</taxon>
        <taxon>Psoroptidia</taxon>
        <taxon>Analgoidea</taxon>
        <taxon>Pyroglyphidae</taxon>
        <taxon>Dermatophagoidinae</taxon>
        <taxon>Dermatophagoides</taxon>
    </lineage>
</organism>
<feature type="transmembrane region" description="Helical" evidence="1">
    <location>
        <begin position="9"/>
        <end position="29"/>
    </location>
</feature>
<dbReference type="PANTHER" id="PTHR20765">
    <property type="entry name" value="SOLUTE CARRIER FAMILY 43 MEMBER 3-RELATED"/>
    <property type="match status" value="1"/>
</dbReference>
<dbReference type="InterPro" id="IPR036259">
    <property type="entry name" value="MFS_trans_sf"/>
</dbReference>
<dbReference type="OrthoDB" id="6424013at2759"/>
<dbReference type="Gene3D" id="1.20.1250.20">
    <property type="entry name" value="MFS general substrate transporter like domains"/>
    <property type="match status" value="1"/>
</dbReference>
<dbReference type="Pfam" id="PF07690">
    <property type="entry name" value="MFS_1"/>
    <property type="match status" value="1"/>
</dbReference>
<feature type="transmembrane region" description="Helical" evidence="1">
    <location>
        <begin position="538"/>
        <end position="558"/>
    </location>
</feature>
<dbReference type="InterPro" id="IPR011701">
    <property type="entry name" value="MFS"/>
</dbReference>
<dbReference type="CDD" id="cd06174">
    <property type="entry name" value="MFS"/>
    <property type="match status" value="1"/>
</dbReference>
<feature type="transmembrane region" description="Helical" evidence="1">
    <location>
        <begin position="579"/>
        <end position="598"/>
    </location>
</feature>
<dbReference type="RefSeq" id="XP_027206275.1">
    <property type="nucleotide sequence ID" value="XM_027350474.1"/>
</dbReference>
<dbReference type="SUPFAM" id="SSF103473">
    <property type="entry name" value="MFS general substrate transporter"/>
    <property type="match status" value="1"/>
</dbReference>
<feature type="transmembrane region" description="Helical" evidence="1">
    <location>
        <begin position="638"/>
        <end position="656"/>
    </location>
</feature>
<keyword evidence="1" id="KW-0812">Transmembrane</keyword>
<gene>
    <name evidence="3 4" type="primary">LOC113799776</name>
</gene>
<feature type="transmembrane region" description="Helical" evidence="1">
    <location>
        <begin position="499"/>
        <end position="518"/>
    </location>
</feature>
<evidence type="ECO:0000256" key="1">
    <source>
        <dbReference type="SAM" id="Phobius"/>
    </source>
</evidence>
<dbReference type="InterPro" id="IPR027197">
    <property type="entry name" value="SLC43A3"/>
</dbReference>
<evidence type="ECO:0000313" key="3">
    <source>
        <dbReference type="RefSeq" id="XP_027206275.1"/>
    </source>
</evidence>
<dbReference type="KEGG" id="dpte:113799776"/>
<proteinExistence type="predicted"/>
<feature type="transmembrane region" description="Helical" evidence="1">
    <location>
        <begin position="228"/>
        <end position="250"/>
    </location>
</feature>
<dbReference type="Proteomes" id="UP000515146">
    <property type="component" value="Unplaced"/>
</dbReference>
<reference evidence="3 4" key="1">
    <citation type="submission" date="2025-04" db="UniProtKB">
        <authorList>
            <consortium name="RefSeq"/>
        </authorList>
    </citation>
    <scope>IDENTIFICATION</scope>
    <source>
        <strain evidence="3 4">Airmid</strain>
    </source>
</reference>
<dbReference type="OMA" id="AFLRIMY"/>
<evidence type="ECO:0000313" key="2">
    <source>
        <dbReference type="Proteomes" id="UP000515146"/>
    </source>
</evidence>